<evidence type="ECO:0000313" key="1">
    <source>
        <dbReference type="EMBL" id="AFZ34809.1"/>
    </source>
</evidence>
<sequence>MNYVTPTKQEILEVINLLQVLRPDDHDLNVIAETVDVLYYRRTNKRLRRKTIENKDGTFLIEALMNCNGSFEGDIAQMIAQEVINLVKYFQQQAE</sequence>
<dbReference type="RefSeq" id="WP_015192482.1">
    <property type="nucleotide sequence ID" value="NC_019748.1"/>
</dbReference>
<gene>
    <name evidence="1" type="ordered locus">Sta7437_1239</name>
</gene>
<dbReference type="KEGG" id="scs:Sta7437_1239"/>
<evidence type="ECO:0000313" key="2">
    <source>
        <dbReference type="Proteomes" id="UP000010473"/>
    </source>
</evidence>
<protein>
    <submittedName>
        <fullName evidence="1">Uncharacterized protein</fullName>
    </submittedName>
</protein>
<dbReference type="HOGENOM" id="CLU_2371399_0_0_3"/>
<dbReference type="AlphaFoldDB" id="K9XRV1"/>
<accession>K9XRV1</accession>
<proteinExistence type="predicted"/>
<organism evidence="1 2">
    <name type="scientific">Stanieria cyanosphaera (strain ATCC 29371 / PCC 7437)</name>
    <dbReference type="NCBI Taxonomy" id="111780"/>
    <lineage>
        <taxon>Bacteria</taxon>
        <taxon>Bacillati</taxon>
        <taxon>Cyanobacteriota</taxon>
        <taxon>Cyanophyceae</taxon>
        <taxon>Pleurocapsales</taxon>
        <taxon>Dermocarpellaceae</taxon>
        <taxon>Stanieria</taxon>
    </lineage>
</organism>
<dbReference type="OrthoDB" id="9836904at2"/>
<dbReference type="EMBL" id="CP003653">
    <property type="protein sequence ID" value="AFZ34809.1"/>
    <property type="molecule type" value="Genomic_DNA"/>
</dbReference>
<reference evidence="2" key="1">
    <citation type="journal article" date="2013" name="Proc. Natl. Acad. Sci. U.S.A.">
        <title>Improving the coverage of the cyanobacterial phylum using diversity-driven genome sequencing.</title>
        <authorList>
            <person name="Shih P.M."/>
            <person name="Wu D."/>
            <person name="Latifi A."/>
            <person name="Axen S.D."/>
            <person name="Fewer D.P."/>
            <person name="Talla E."/>
            <person name="Calteau A."/>
            <person name="Cai F."/>
            <person name="Tandeau de Marsac N."/>
            <person name="Rippka R."/>
            <person name="Herdman M."/>
            <person name="Sivonen K."/>
            <person name="Coursin T."/>
            <person name="Laurent T."/>
            <person name="Goodwin L."/>
            <person name="Nolan M."/>
            <person name="Davenport K.W."/>
            <person name="Han C.S."/>
            <person name="Rubin E.M."/>
            <person name="Eisen J.A."/>
            <person name="Woyke T."/>
            <person name="Gugger M."/>
            <person name="Kerfeld C.A."/>
        </authorList>
    </citation>
    <scope>NUCLEOTIDE SEQUENCE [LARGE SCALE GENOMIC DNA]</scope>
    <source>
        <strain evidence="2">ATCC 29371 / PCC 7437</strain>
    </source>
</reference>
<name>K9XRV1_STAC7</name>
<keyword evidence="2" id="KW-1185">Reference proteome</keyword>
<dbReference type="Proteomes" id="UP000010473">
    <property type="component" value="Chromosome"/>
</dbReference>